<evidence type="ECO:0000256" key="1">
    <source>
        <dbReference type="ARBA" id="ARBA00023125"/>
    </source>
</evidence>
<proteinExistence type="predicted"/>
<feature type="region of interest" description="Disordered" evidence="3">
    <location>
        <begin position="25"/>
        <end position="100"/>
    </location>
</feature>
<dbReference type="PANTHER" id="PTHR45789">
    <property type="entry name" value="FI18025P1"/>
    <property type="match status" value="1"/>
</dbReference>
<gene>
    <name evidence="4" type="ORF">ANANG_G00244090</name>
</gene>
<dbReference type="GO" id="GO:0005634">
    <property type="term" value="C:nucleus"/>
    <property type="evidence" value="ECO:0007669"/>
    <property type="project" value="TreeGrafter"/>
</dbReference>
<dbReference type="GO" id="GO:0045165">
    <property type="term" value="P:cell fate commitment"/>
    <property type="evidence" value="ECO:0007669"/>
    <property type="project" value="TreeGrafter"/>
</dbReference>
<dbReference type="EMBL" id="JAFIRN010000014">
    <property type="protein sequence ID" value="KAG5835445.1"/>
    <property type="molecule type" value="Genomic_DNA"/>
</dbReference>
<dbReference type="AlphaFoldDB" id="A0A9D3LQY4"/>
<feature type="compositionally biased region" description="Polar residues" evidence="3">
    <location>
        <begin position="65"/>
        <end position="75"/>
    </location>
</feature>
<name>A0A9D3LQY4_ANGAN</name>
<accession>A0A9D3LQY4</accession>
<dbReference type="GO" id="GO:0000981">
    <property type="term" value="F:DNA-binding transcription factor activity, RNA polymerase II-specific"/>
    <property type="evidence" value="ECO:0007669"/>
    <property type="project" value="TreeGrafter"/>
</dbReference>
<evidence type="ECO:0000313" key="5">
    <source>
        <dbReference type="Proteomes" id="UP001044222"/>
    </source>
</evidence>
<dbReference type="Proteomes" id="UP001044222">
    <property type="component" value="Chromosome 14"/>
</dbReference>
<keyword evidence="1" id="KW-0238">DNA-binding</keyword>
<sequence>MCQPAPPSLHLQANGSVTMVGVGVKLEEEEGHGDGGDLGLEPQRVSPCDWSMQPPNEKAERRMGTPTSTHSSTEGSPRREQARRPSSLGQDGGRGSHYRADVQPIVGEVVPTIEKLLGCDWRERFLGKGAMSGTQLKGTPESLAEKELQLLVMINQLSTLREQLLGAHSEQRNMAACSWRSSSSRWSWPGSSRSR</sequence>
<evidence type="ECO:0000256" key="2">
    <source>
        <dbReference type="ARBA" id="ARBA00023242"/>
    </source>
</evidence>
<evidence type="ECO:0000256" key="3">
    <source>
        <dbReference type="SAM" id="MobiDB-lite"/>
    </source>
</evidence>
<reference evidence="4" key="1">
    <citation type="submission" date="2021-01" db="EMBL/GenBank/DDBJ databases">
        <title>A chromosome-scale assembly of European eel, Anguilla anguilla.</title>
        <authorList>
            <person name="Henkel C."/>
            <person name="Jong-Raadsen S.A."/>
            <person name="Dufour S."/>
            <person name="Weltzien F.-A."/>
            <person name="Palstra A.P."/>
            <person name="Pelster B."/>
            <person name="Spaink H.P."/>
            <person name="Van Den Thillart G.E."/>
            <person name="Jansen H."/>
            <person name="Zahm M."/>
            <person name="Klopp C."/>
            <person name="Cedric C."/>
            <person name="Louis A."/>
            <person name="Berthelot C."/>
            <person name="Parey E."/>
            <person name="Roest Crollius H."/>
            <person name="Montfort J."/>
            <person name="Robinson-Rechavi M."/>
            <person name="Bucao C."/>
            <person name="Bouchez O."/>
            <person name="Gislard M."/>
            <person name="Lluch J."/>
            <person name="Milhes M."/>
            <person name="Lampietro C."/>
            <person name="Lopez Roques C."/>
            <person name="Donnadieu C."/>
            <person name="Braasch I."/>
            <person name="Desvignes T."/>
            <person name="Postlethwait J."/>
            <person name="Bobe J."/>
            <person name="Guiguen Y."/>
            <person name="Dirks R."/>
        </authorList>
    </citation>
    <scope>NUCLEOTIDE SEQUENCE</scope>
    <source>
        <strain evidence="4">Tag_6206</strain>
        <tissue evidence="4">Liver</tissue>
    </source>
</reference>
<keyword evidence="2" id="KW-0539">Nucleus</keyword>
<protein>
    <submittedName>
        <fullName evidence="4">Uncharacterized protein</fullName>
    </submittedName>
</protein>
<dbReference type="InterPro" id="IPR051356">
    <property type="entry name" value="SOX/SOX-like_TF"/>
</dbReference>
<dbReference type="PANTHER" id="PTHR45789:SF4">
    <property type="entry name" value="TRANSCRIPTION FACTOR SOX-13"/>
    <property type="match status" value="1"/>
</dbReference>
<keyword evidence="5" id="KW-1185">Reference proteome</keyword>
<evidence type="ECO:0000313" key="4">
    <source>
        <dbReference type="EMBL" id="KAG5835445.1"/>
    </source>
</evidence>
<organism evidence="4 5">
    <name type="scientific">Anguilla anguilla</name>
    <name type="common">European freshwater eel</name>
    <name type="synonym">Muraena anguilla</name>
    <dbReference type="NCBI Taxonomy" id="7936"/>
    <lineage>
        <taxon>Eukaryota</taxon>
        <taxon>Metazoa</taxon>
        <taxon>Chordata</taxon>
        <taxon>Craniata</taxon>
        <taxon>Vertebrata</taxon>
        <taxon>Euteleostomi</taxon>
        <taxon>Actinopterygii</taxon>
        <taxon>Neopterygii</taxon>
        <taxon>Teleostei</taxon>
        <taxon>Anguilliformes</taxon>
        <taxon>Anguillidae</taxon>
        <taxon>Anguilla</taxon>
    </lineage>
</organism>
<comment type="caution">
    <text evidence="4">The sequence shown here is derived from an EMBL/GenBank/DDBJ whole genome shotgun (WGS) entry which is preliminary data.</text>
</comment>
<dbReference type="GO" id="GO:0000978">
    <property type="term" value="F:RNA polymerase II cis-regulatory region sequence-specific DNA binding"/>
    <property type="evidence" value="ECO:0007669"/>
    <property type="project" value="TreeGrafter"/>
</dbReference>